<proteinExistence type="predicted"/>
<dbReference type="KEGG" id="bvo:Pan97_17210"/>
<reference evidence="2" key="1">
    <citation type="submission" date="2019-02" db="EMBL/GenBank/DDBJ databases">
        <title>Deep-cultivation of Planctomycetes and their phenomic and genomic characterization uncovers novel biology.</title>
        <authorList>
            <person name="Wiegand S."/>
            <person name="Jogler M."/>
            <person name="Boedeker C."/>
            <person name="Pinto D."/>
            <person name="Vollmers J."/>
            <person name="Rivas-Marin E."/>
            <person name="Kohn T."/>
            <person name="Peeters S.H."/>
            <person name="Heuer A."/>
            <person name="Rast P."/>
            <person name="Oberbeckmann S."/>
            <person name="Bunk B."/>
            <person name="Jeske O."/>
            <person name="Meyerdierks A."/>
            <person name="Storesund J.E."/>
            <person name="Kallscheuer N."/>
            <person name="Luecker S."/>
            <person name="Lage O.M."/>
            <person name="Pohl T."/>
            <person name="Merkel B.J."/>
            <person name="Hornburger P."/>
            <person name="Mueller R.-W."/>
            <person name="Bruemmer F."/>
            <person name="Labrenz M."/>
            <person name="Spormann A.M."/>
            <person name="Op den Camp H."/>
            <person name="Overmann J."/>
            <person name="Amann R."/>
            <person name="Jetten M.S.M."/>
            <person name="Mascher T."/>
            <person name="Medema M.H."/>
            <person name="Devos D.P."/>
            <person name="Kaster A.-K."/>
            <person name="Ovreas L."/>
            <person name="Rohde M."/>
            <person name="Galperin M.Y."/>
            <person name="Jogler C."/>
        </authorList>
    </citation>
    <scope>NUCLEOTIDE SEQUENCE [LARGE SCALE GENOMIC DNA]</scope>
    <source>
        <strain evidence="2">Pan97</strain>
    </source>
</reference>
<dbReference type="EMBL" id="CP036289">
    <property type="protein sequence ID" value="QDU74708.1"/>
    <property type="molecule type" value="Genomic_DNA"/>
</dbReference>
<dbReference type="AlphaFoldDB" id="A0A518C661"/>
<dbReference type="Proteomes" id="UP000318626">
    <property type="component" value="Chromosome"/>
</dbReference>
<evidence type="ECO:0000313" key="1">
    <source>
        <dbReference type="EMBL" id="QDU74708.1"/>
    </source>
</evidence>
<dbReference type="RefSeq" id="WP_144971640.1">
    <property type="nucleotide sequence ID" value="NZ_CP036289.1"/>
</dbReference>
<dbReference type="OrthoDB" id="265315at2"/>
<evidence type="ECO:0008006" key="3">
    <source>
        <dbReference type="Google" id="ProtNLM"/>
    </source>
</evidence>
<accession>A0A518C661</accession>
<evidence type="ECO:0000313" key="2">
    <source>
        <dbReference type="Proteomes" id="UP000318626"/>
    </source>
</evidence>
<protein>
    <recommendedName>
        <fullName evidence="3">Peptidase family M48</fullName>
    </recommendedName>
</protein>
<gene>
    <name evidence="1" type="ORF">Pan97_17210</name>
</gene>
<sequence>MGMRETFDQACRHRRLGELFDIEAIPQAPSYSVFQHTRELAVDLIDSAKTFLPSLPNIHFDFVLDGEINAAAFKHEGNYFIAVTTGAVAMLHLVVSRIMANPRTFPQIGRPSIERDDLPSIEWTITDAEDLFQMGVRPVLPQDDSRRAYGQILADQALMFLVGHEIAHITRGHVDYLDQVWGSFVRELGWRCNREQQLERQALELDADRRAIFSRIVSMRLTSEQEQSIRVHPSGLKATEEMLQYDTLFAVNVLFRLFGDKRFTHEELNESLYPPLPLRRFLAMEYARAQIRGQLDRKQAERVNIVMQGVLHAIELSFTEIGAAPQEGGYESALSEESQGHIRRINECWNRLSVSLTQFAYEPVGKKTE</sequence>
<name>A0A518C661_9BACT</name>
<keyword evidence="2" id="KW-1185">Reference proteome</keyword>
<organism evidence="1 2">
    <name type="scientific">Bremerella volcania</name>
    <dbReference type="NCBI Taxonomy" id="2527984"/>
    <lineage>
        <taxon>Bacteria</taxon>
        <taxon>Pseudomonadati</taxon>
        <taxon>Planctomycetota</taxon>
        <taxon>Planctomycetia</taxon>
        <taxon>Pirellulales</taxon>
        <taxon>Pirellulaceae</taxon>
        <taxon>Bremerella</taxon>
    </lineage>
</organism>